<name>A0A2V0R9I1_9ZZZZ</name>
<feature type="transmembrane region" description="Helical" evidence="1">
    <location>
        <begin position="12"/>
        <end position="32"/>
    </location>
</feature>
<comment type="caution">
    <text evidence="2">The sequence shown here is derived from an EMBL/GenBank/DDBJ whole genome shotgun (WGS) entry which is preliminary data.</text>
</comment>
<keyword evidence="1" id="KW-0812">Transmembrane</keyword>
<evidence type="ECO:0000256" key="1">
    <source>
        <dbReference type="SAM" id="Phobius"/>
    </source>
</evidence>
<reference evidence="2" key="1">
    <citation type="submission" date="2017-04" db="EMBL/GenBank/DDBJ databases">
        <title>Unveiling RNA virosphere associated with marine microorganisms.</title>
        <authorList>
            <person name="Urayama S."/>
            <person name="Takaki Y."/>
            <person name="Nishi S."/>
            <person name="Yoshida Y."/>
            <person name="Deguchi S."/>
            <person name="Takai K."/>
            <person name="Nunoura T."/>
        </authorList>
    </citation>
    <scope>NUCLEOTIDE SEQUENCE</scope>
</reference>
<organism evidence="2">
    <name type="scientific">viral metagenome</name>
    <dbReference type="NCBI Taxonomy" id="1070528"/>
    <lineage>
        <taxon>unclassified sequences</taxon>
        <taxon>metagenomes</taxon>
        <taxon>organismal metagenomes</taxon>
    </lineage>
</organism>
<evidence type="ECO:0000313" key="2">
    <source>
        <dbReference type="EMBL" id="GBH21851.1"/>
    </source>
</evidence>
<sequence>MKEKINVPSSNFFVGIYYHAKAGVLTCYLWLLRLKTYLLHRIKFLWLAVLHHEFREPGVLSMKSEFNGAKHVQVPISLEFVYNKGIHIRTVQVYVRPNDIPVSRHDFLSLGASILPSLLEICPEISRWKLRRVEQTIWSRSLRRMSTTMSDYTFYYLQFFTPFGKFRIMDRMVSMDIVDQSAETIHVNHIMK</sequence>
<proteinExistence type="predicted"/>
<accession>A0A2V0R9I1</accession>
<dbReference type="EMBL" id="BDQA01000387">
    <property type="protein sequence ID" value="GBH21851.1"/>
    <property type="molecule type" value="Genomic_RNA"/>
</dbReference>
<keyword evidence="1" id="KW-0472">Membrane</keyword>
<protein>
    <submittedName>
        <fullName evidence="2">Uncharacterized protein</fullName>
    </submittedName>
</protein>
<keyword evidence="1" id="KW-1133">Transmembrane helix</keyword>
<dbReference type="AlphaFoldDB" id="A0A2V0R9I1"/>